<evidence type="ECO:0000313" key="2">
    <source>
        <dbReference type="Proteomes" id="UP000647424"/>
    </source>
</evidence>
<organism evidence="1 2">
    <name type="scientific">Limnohabitans radicicola</name>
    <dbReference type="NCBI Taxonomy" id="2771427"/>
    <lineage>
        <taxon>Bacteria</taxon>
        <taxon>Pseudomonadati</taxon>
        <taxon>Pseudomonadota</taxon>
        <taxon>Betaproteobacteria</taxon>
        <taxon>Burkholderiales</taxon>
        <taxon>Comamonadaceae</taxon>
        <taxon>Limnohabitans</taxon>
    </lineage>
</organism>
<name>A0A927FGD0_9BURK</name>
<comment type="caution">
    <text evidence="1">The sequence shown here is derived from an EMBL/GenBank/DDBJ whole genome shotgun (WGS) entry which is preliminary data.</text>
</comment>
<gene>
    <name evidence="1" type="ORF">IC609_05920</name>
</gene>
<dbReference type="Proteomes" id="UP000647424">
    <property type="component" value="Unassembled WGS sequence"/>
</dbReference>
<evidence type="ECO:0000313" key="1">
    <source>
        <dbReference type="EMBL" id="MBD8050072.1"/>
    </source>
</evidence>
<proteinExistence type="predicted"/>
<accession>A0A927FGD0</accession>
<reference evidence="1" key="1">
    <citation type="submission" date="2020-09" db="EMBL/GenBank/DDBJ databases">
        <title>Genome seq and assembly of Limnohabitants sp.</title>
        <authorList>
            <person name="Chhetri G."/>
        </authorList>
    </citation>
    <scope>NUCLEOTIDE SEQUENCE</scope>
    <source>
        <strain evidence="1">JUR4</strain>
    </source>
</reference>
<dbReference type="RefSeq" id="WP_191818491.1">
    <property type="nucleotide sequence ID" value="NZ_JACYFT010000001.1"/>
</dbReference>
<protein>
    <submittedName>
        <fullName evidence="1">Uncharacterized protein</fullName>
    </submittedName>
</protein>
<dbReference type="EMBL" id="JACYFT010000001">
    <property type="protein sequence ID" value="MBD8050072.1"/>
    <property type="molecule type" value="Genomic_DNA"/>
</dbReference>
<dbReference type="AlphaFoldDB" id="A0A927FGD0"/>
<keyword evidence="2" id="KW-1185">Reference proteome</keyword>
<sequence>MHLFIRSVTVKHAASAAAALQFAGDVCAYVNKTYQVNMRCGMEVFGHLRIHWLLDMDSADAGMAMNQKMMGDAAYQALLGKGKDFWVKGSLKDKLIRLPR</sequence>